<gene>
    <name evidence="2" type="ORF">AKO1_009166</name>
</gene>
<name>A0AAW2ZL62_9EUKA</name>
<dbReference type="GO" id="GO:0005777">
    <property type="term" value="C:peroxisome"/>
    <property type="evidence" value="ECO:0007669"/>
    <property type="project" value="InterPro"/>
</dbReference>
<keyword evidence="2" id="KW-0378">Hydrolase</keyword>
<dbReference type="InterPro" id="IPR009003">
    <property type="entry name" value="Peptidase_S1_PA"/>
</dbReference>
<evidence type="ECO:0000313" key="2">
    <source>
        <dbReference type="EMBL" id="KAL0489456.1"/>
    </source>
</evidence>
<keyword evidence="3" id="KW-1185">Reference proteome</keyword>
<dbReference type="GO" id="GO:0016485">
    <property type="term" value="P:protein processing"/>
    <property type="evidence" value="ECO:0007669"/>
    <property type="project" value="InterPro"/>
</dbReference>
<comment type="caution">
    <text evidence="2">The sequence shown here is derived from an EMBL/GenBank/DDBJ whole genome shotgun (WGS) entry which is preliminary data.</text>
</comment>
<accession>A0AAW2ZL62</accession>
<organism evidence="2 3">
    <name type="scientific">Acrasis kona</name>
    <dbReference type="NCBI Taxonomy" id="1008807"/>
    <lineage>
        <taxon>Eukaryota</taxon>
        <taxon>Discoba</taxon>
        <taxon>Heterolobosea</taxon>
        <taxon>Tetramitia</taxon>
        <taxon>Eutetramitia</taxon>
        <taxon>Acrasidae</taxon>
        <taxon>Acrasis</taxon>
    </lineage>
</organism>
<keyword evidence="2" id="KW-0645">Protease</keyword>
<proteinExistence type="inferred from homology"/>
<dbReference type="EMBL" id="JAOPGA020001558">
    <property type="protein sequence ID" value="KAL0489456.1"/>
    <property type="molecule type" value="Genomic_DNA"/>
</dbReference>
<dbReference type="InterPro" id="IPR001940">
    <property type="entry name" value="Peptidase_S1C"/>
</dbReference>
<dbReference type="Gene3D" id="2.40.10.10">
    <property type="entry name" value="Trypsin-like serine proteases"/>
    <property type="match status" value="3"/>
</dbReference>
<dbReference type="PANTHER" id="PTHR21004:SF0">
    <property type="entry name" value="PEROXISOMAL LEADER PEPTIDE-PROCESSING PROTEASE"/>
    <property type="match status" value="1"/>
</dbReference>
<dbReference type="Pfam" id="PF13365">
    <property type="entry name" value="Trypsin_2"/>
    <property type="match status" value="1"/>
</dbReference>
<reference evidence="2 3" key="1">
    <citation type="submission" date="2024-03" db="EMBL/GenBank/DDBJ databases">
        <title>The Acrasis kona genome and developmental transcriptomes reveal deep origins of eukaryotic multicellular pathways.</title>
        <authorList>
            <person name="Sheikh S."/>
            <person name="Fu C.-J."/>
            <person name="Brown M.W."/>
            <person name="Baldauf S.L."/>
        </authorList>
    </citation>
    <scope>NUCLEOTIDE SEQUENCE [LARGE SCALE GENOMIC DNA]</scope>
    <source>
        <strain evidence="2 3">ATCC MYA-3509</strain>
    </source>
</reference>
<dbReference type="InterPro" id="IPR039245">
    <property type="entry name" value="TYSND1/DEG15"/>
</dbReference>
<evidence type="ECO:0000313" key="3">
    <source>
        <dbReference type="Proteomes" id="UP001431209"/>
    </source>
</evidence>
<evidence type="ECO:0000256" key="1">
    <source>
        <dbReference type="ARBA" id="ARBA00010541"/>
    </source>
</evidence>
<comment type="similarity">
    <text evidence="1">Belongs to the peptidase S1C family.</text>
</comment>
<dbReference type="SUPFAM" id="SSF50494">
    <property type="entry name" value="Trypsin-like serine proteases"/>
    <property type="match status" value="2"/>
</dbReference>
<dbReference type="Proteomes" id="UP001431209">
    <property type="component" value="Unassembled WGS sequence"/>
</dbReference>
<dbReference type="PANTHER" id="PTHR21004">
    <property type="entry name" value="SERINE PROTEASE-RELATED"/>
    <property type="match status" value="1"/>
</dbReference>
<dbReference type="InterPro" id="IPR043504">
    <property type="entry name" value="Peptidase_S1_PA_chymotrypsin"/>
</dbReference>
<sequence>MLTSVAYVSITGPDPKELKFQNRPFYSKNNSGVTSLSASGIILQDRFILTHGTLVLPFLKNRETYQFDETDTCINPSTIVGTSINITFHNSNKSHSAKLCCLVKNSVADKCKATTFFASLNPYLDIDQLLQGNWYWGWNEAHTLNNLNRSTASQYALLMMNDPHSCSKHFKNSISILDNPSPSKQIDEIFVVGSPFGLLSEIFQNSVTKGVISNLITNKDENQLAFLTDARMLPGTEGGGVFDSVNKKCIAVCTLPLRNSTSLVEMNLIISLNALLPQLRRHVDKYQGLMLEQSPALGLQQECKIIGNADQCVVLIHVGNCWGTGVIVSANGYILTNAHLVRPFLVDESNQVKDSIVVFLSQNLRDLKNNRKFNVAKLICVSKNGPLDVALLKIDKDLKDFFDLNVKIKTERGSDVYAVGYPLFMPLSTSGAIRNPTCTKGCLSSIVVHKKSKIPCLMQTSALIHFGNSGGAIVNSIGNLIGLVTSNARHFKGDGDQDHKLIPSMNFAIPVQSLQMVSKFISSEINLKQLDEWMNAEDEDMRSIWSFDAQQRNKQANKKKGKSKFLKMMDQIQQKSEDSEKDKFLSSRL</sequence>
<dbReference type="GO" id="GO:0004252">
    <property type="term" value="F:serine-type endopeptidase activity"/>
    <property type="evidence" value="ECO:0007669"/>
    <property type="project" value="InterPro"/>
</dbReference>
<dbReference type="AlphaFoldDB" id="A0AAW2ZL62"/>
<protein>
    <submittedName>
        <fullName evidence="2">Glyoxysomal processing protease</fullName>
    </submittedName>
</protein>
<dbReference type="PRINTS" id="PR00834">
    <property type="entry name" value="PROTEASES2C"/>
</dbReference>